<dbReference type="InterPro" id="IPR011123">
    <property type="entry name" value="Y_Y_Y"/>
</dbReference>
<gene>
    <name evidence="3" type="ORF">GJR95_20230</name>
</gene>
<feature type="domain" description="Signal transduction histidine kinase internal region" evidence="1">
    <location>
        <begin position="862"/>
        <end position="942"/>
    </location>
</feature>
<dbReference type="PANTHER" id="PTHR34220">
    <property type="entry name" value="SENSOR HISTIDINE KINASE YPDA"/>
    <property type="match status" value="1"/>
</dbReference>
<feature type="domain" description="Two component regulator three Y" evidence="2">
    <location>
        <begin position="749"/>
        <end position="812"/>
    </location>
</feature>
<dbReference type="InterPro" id="IPR011044">
    <property type="entry name" value="Quino_amine_DH_bsu"/>
</dbReference>
<dbReference type="SUPFAM" id="SSF63829">
    <property type="entry name" value="Calcium-dependent phosphotriesterase"/>
    <property type="match status" value="2"/>
</dbReference>
<evidence type="ECO:0000259" key="2">
    <source>
        <dbReference type="Pfam" id="PF07495"/>
    </source>
</evidence>
<keyword evidence="4" id="KW-1185">Reference proteome</keyword>
<dbReference type="InterPro" id="IPR015943">
    <property type="entry name" value="WD40/YVTN_repeat-like_dom_sf"/>
</dbReference>
<organism evidence="3 4">
    <name type="scientific">Spirosoma endbachense</name>
    <dbReference type="NCBI Taxonomy" id="2666025"/>
    <lineage>
        <taxon>Bacteria</taxon>
        <taxon>Pseudomonadati</taxon>
        <taxon>Bacteroidota</taxon>
        <taxon>Cytophagia</taxon>
        <taxon>Cytophagales</taxon>
        <taxon>Cytophagaceae</taxon>
        <taxon>Spirosoma</taxon>
    </lineage>
</organism>
<dbReference type="InterPro" id="IPR050640">
    <property type="entry name" value="Bact_2-comp_sensor_kinase"/>
</dbReference>
<dbReference type="InterPro" id="IPR036890">
    <property type="entry name" value="HATPase_C_sf"/>
</dbReference>
<sequence length="1073" mass="121107">MDIGQLRNSSTKAGKYKQTGSIYQCRNRWLLGLLILCGGITQGQSPTVLFQRLTLRQGLPTNYTTSIAQDSLGFMWLGTITGLVRYDGIRCIYYSRQTGNPHSLSHRIVRSVFKSRNGTIWVGTQKGLNRFLPKKQSFQRYSFATLGSGCNLVRGAVESSDGLFWVATSGGIIAFNPVTAKARRLPMPADSTSRQAANSIRRVLIDGPTLWVGSQFGLYAYNRKTKQFKTFLHSDSVAGSLPHNYVSAMIQNPRTKELLIGTHTGQIAILNPNTGVFRYLPMPPLKQEISALLLTKTGVLWAGVATGGLYRYDPDKNLFSAYVSDETNPRSLVSNSVKALFEDQSGVVWVATDDAGVSWFNPTINKINSLFDDISYRPASTLGLDASRLSMDRKNCLWISTRDGILWVNPKTRAYRLYRHNPQDPHSLTDNWTYTILADRKGPVWVGTPTGLDVLNPTTSRFEHIRCLPSSENPTLYPAFNPTRRDFVAGHQVFNVIQAPDGRVFIGTNEKLTIYDPKTQTFSNQFNDERIRQLPGKNYNTLYLDNENNLWVGGLGPVLKISPDLKLLAEYTHEDDNPNSLPDEGVTDFVEDRYGRIWMGTDNGLTCLNQRTRQLSTYTTRHGLPKNDIAALHLAGDSLWISTSRGLACLDIRRLQFTAFDEADGIPSSEFESGSIIRDSTGRLYFGAMRGLVYLQPDQIKLNRFVPPVYLTSFRINDQELLTSPLANPQAIDLEPNQHTFSFDMAALSFDNSDGNQYAYRLENFEERWNQTNNRPFASYTNVPPGDYVLHVIASNNDGVWNREGYRLPLTIQAPFWQTWWFRLLALGTLLGLTVTIARWREKRVASEQQEKSELRERIAASEMKALRSQMNPHFLYNSLNAIRLFILQNDSDNADKYLVKFARLMRLILDNSRQEWVTISSEVEQLQLYLELEQLRFNSKFDFALTTDPSLAQENLSIPPMIIQPYIENAILHGIAHKRSRGTITIGINRQGDHLECIVDDDGVGRQKAQELKSKTVSAHKSVGLKVTEERLQLITQRSGKESGVVVIDKTDDNNEPVGTRVIIQLPVIRQE</sequence>
<dbReference type="Gene3D" id="2.60.40.10">
    <property type="entry name" value="Immunoglobulins"/>
    <property type="match status" value="1"/>
</dbReference>
<name>A0A6P1VZI9_9BACT</name>
<dbReference type="GO" id="GO:0016020">
    <property type="term" value="C:membrane"/>
    <property type="evidence" value="ECO:0007669"/>
    <property type="project" value="InterPro"/>
</dbReference>
<dbReference type="SUPFAM" id="SSF50969">
    <property type="entry name" value="YVTN repeat-like/Quinoprotein amine dehydrogenase"/>
    <property type="match status" value="1"/>
</dbReference>
<evidence type="ECO:0000259" key="1">
    <source>
        <dbReference type="Pfam" id="PF06580"/>
    </source>
</evidence>
<dbReference type="InterPro" id="IPR013783">
    <property type="entry name" value="Ig-like_fold"/>
</dbReference>
<reference evidence="3 4" key="1">
    <citation type="submission" date="2019-11" db="EMBL/GenBank/DDBJ databases">
        <title>Spirosoma endbachense sp. nov., isolated from a natural salt meadow.</title>
        <authorList>
            <person name="Rojas J."/>
            <person name="Ambika Manirajan B."/>
            <person name="Ratering S."/>
            <person name="Suarez C."/>
            <person name="Geissler-Plaum R."/>
            <person name="Schnell S."/>
        </authorList>
    </citation>
    <scope>NUCLEOTIDE SEQUENCE [LARGE SCALE GENOMIC DNA]</scope>
    <source>
        <strain evidence="3 4">I-24</strain>
    </source>
</reference>
<dbReference type="SUPFAM" id="SSF55874">
    <property type="entry name" value="ATPase domain of HSP90 chaperone/DNA topoisomerase II/histidine kinase"/>
    <property type="match status" value="1"/>
</dbReference>
<evidence type="ECO:0000313" key="4">
    <source>
        <dbReference type="Proteomes" id="UP000464577"/>
    </source>
</evidence>
<dbReference type="Gene3D" id="2.130.10.10">
    <property type="entry name" value="YVTN repeat-like/Quinoprotein amine dehydrogenase"/>
    <property type="match status" value="4"/>
</dbReference>
<dbReference type="InterPro" id="IPR011110">
    <property type="entry name" value="Reg_prop"/>
</dbReference>
<dbReference type="Pfam" id="PF07495">
    <property type="entry name" value="Y_Y_Y"/>
    <property type="match status" value="1"/>
</dbReference>
<dbReference type="Proteomes" id="UP000464577">
    <property type="component" value="Chromosome"/>
</dbReference>
<proteinExistence type="predicted"/>
<dbReference type="PANTHER" id="PTHR34220:SF7">
    <property type="entry name" value="SENSOR HISTIDINE KINASE YPDA"/>
    <property type="match status" value="1"/>
</dbReference>
<dbReference type="EMBL" id="CP045997">
    <property type="protein sequence ID" value="QHV97190.1"/>
    <property type="molecule type" value="Genomic_DNA"/>
</dbReference>
<protein>
    <recommendedName>
        <fullName evidence="5">Histidine kinase</fullName>
    </recommendedName>
</protein>
<dbReference type="KEGG" id="senf:GJR95_20230"/>
<accession>A0A6P1VZI9</accession>
<dbReference type="GO" id="GO:0000155">
    <property type="term" value="F:phosphorelay sensor kinase activity"/>
    <property type="evidence" value="ECO:0007669"/>
    <property type="project" value="InterPro"/>
</dbReference>
<dbReference type="AlphaFoldDB" id="A0A6P1VZI9"/>
<evidence type="ECO:0008006" key="5">
    <source>
        <dbReference type="Google" id="ProtNLM"/>
    </source>
</evidence>
<dbReference type="Pfam" id="PF06580">
    <property type="entry name" value="His_kinase"/>
    <property type="match status" value="1"/>
</dbReference>
<dbReference type="RefSeq" id="WP_162387600.1">
    <property type="nucleotide sequence ID" value="NZ_CP045997.1"/>
</dbReference>
<dbReference type="Pfam" id="PF07494">
    <property type="entry name" value="Reg_prop"/>
    <property type="match status" value="3"/>
</dbReference>
<dbReference type="InterPro" id="IPR010559">
    <property type="entry name" value="Sig_transdc_His_kin_internal"/>
</dbReference>
<dbReference type="Gene3D" id="3.30.565.10">
    <property type="entry name" value="Histidine kinase-like ATPase, C-terminal domain"/>
    <property type="match status" value="1"/>
</dbReference>
<evidence type="ECO:0000313" key="3">
    <source>
        <dbReference type="EMBL" id="QHV97190.1"/>
    </source>
</evidence>